<dbReference type="SUPFAM" id="SSF55729">
    <property type="entry name" value="Acyl-CoA N-acyltransferases (Nat)"/>
    <property type="match status" value="1"/>
</dbReference>
<dbReference type="GO" id="GO:0006048">
    <property type="term" value="P:UDP-N-acetylglucosamine biosynthetic process"/>
    <property type="evidence" value="ECO:0007669"/>
    <property type="project" value="UniProtKB-UniPathway"/>
</dbReference>
<dbReference type="GO" id="GO:0016747">
    <property type="term" value="F:acyltransferase activity, transferring groups other than amino-acyl groups"/>
    <property type="evidence" value="ECO:0007669"/>
    <property type="project" value="InterPro"/>
</dbReference>
<proteinExistence type="predicted"/>
<dbReference type="STRING" id="133383.A0A1R0GRS4"/>
<accession>A0A1R0GRS4</accession>
<dbReference type="OrthoDB" id="329272at2759"/>
<dbReference type="CDD" id="cd04301">
    <property type="entry name" value="NAT_SF"/>
    <property type="match status" value="1"/>
</dbReference>
<dbReference type="Pfam" id="PF13673">
    <property type="entry name" value="Acetyltransf_10"/>
    <property type="match status" value="1"/>
</dbReference>
<dbReference type="AlphaFoldDB" id="A0A1R0GRS4"/>
<sequence length="143" mass="16774">MIRKLIFGDELGRDEYFPETLKNSNEKYILATIATDKNKTIPIGSLRFFINGPREIMISRVGVLKEFRGHGIGKDMMQLTENIIFNSEDYSEFENIILESRFERVEFYEKIGYHAIGDFFLTQNYPHINMIKNIPSHLHKDPL</sequence>
<dbReference type="InterPro" id="IPR000182">
    <property type="entry name" value="GNAT_dom"/>
</dbReference>
<reference evidence="2 3" key="1">
    <citation type="journal article" date="2016" name="Mol. Biol. Evol.">
        <title>Genome-Wide Survey of Gut Fungi (Harpellales) Reveals the First Horizontally Transferred Ubiquitin Gene from a Mosquito Host.</title>
        <authorList>
            <person name="Wang Y."/>
            <person name="White M.M."/>
            <person name="Kvist S."/>
            <person name="Moncalvo J.M."/>
        </authorList>
    </citation>
    <scope>NUCLEOTIDE SEQUENCE [LARGE SCALE GENOMIC DNA]</scope>
    <source>
        <strain evidence="2 3">ALG-7-W6</strain>
    </source>
</reference>
<organism evidence="2 3">
    <name type="scientific">Smittium mucronatum</name>
    <dbReference type="NCBI Taxonomy" id="133383"/>
    <lineage>
        <taxon>Eukaryota</taxon>
        <taxon>Fungi</taxon>
        <taxon>Fungi incertae sedis</taxon>
        <taxon>Zoopagomycota</taxon>
        <taxon>Kickxellomycotina</taxon>
        <taxon>Harpellomycetes</taxon>
        <taxon>Harpellales</taxon>
        <taxon>Legeriomycetaceae</taxon>
        <taxon>Smittium</taxon>
    </lineage>
</organism>
<evidence type="ECO:0000313" key="3">
    <source>
        <dbReference type="Proteomes" id="UP000187455"/>
    </source>
</evidence>
<dbReference type="EMBL" id="LSSL01004249">
    <property type="protein sequence ID" value="OLY79602.1"/>
    <property type="molecule type" value="Genomic_DNA"/>
</dbReference>
<dbReference type="UniPathway" id="UPA00113">
    <property type="reaction ID" value="UER00529"/>
</dbReference>
<name>A0A1R0GRS4_9FUNG</name>
<evidence type="ECO:0000259" key="1">
    <source>
        <dbReference type="PROSITE" id="PS51186"/>
    </source>
</evidence>
<feature type="domain" description="N-acetyltransferase" evidence="1">
    <location>
        <begin position="1"/>
        <end position="135"/>
    </location>
</feature>
<dbReference type="Proteomes" id="UP000187455">
    <property type="component" value="Unassembled WGS sequence"/>
</dbReference>
<gene>
    <name evidence="2" type="ORF">AYI68_g6320</name>
</gene>
<comment type="caution">
    <text evidence="2">The sequence shown here is derived from an EMBL/GenBank/DDBJ whole genome shotgun (WGS) entry which is preliminary data.</text>
</comment>
<dbReference type="PROSITE" id="PS51186">
    <property type="entry name" value="GNAT"/>
    <property type="match status" value="1"/>
</dbReference>
<dbReference type="InterPro" id="IPR016181">
    <property type="entry name" value="Acyl_CoA_acyltransferase"/>
</dbReference>
<dbReference type="Gene3D" id="3.40.630.30">
    <property type="match status" value="1"/>
</dbReference>
<keyword evidence="3" id="KW-1185">Reference proteome</keyword>
<protein>
    <submittedName>
        <fullName evidence="2">UPF0039 protein YybD</fullName>
    </submittedName>
</protein>
<evidence type="ECO:0000313" key="2">
    <source>
        <dbReference type="EMBL" id="OLY79602.1"/>
    </source>
</evidence>